<dbReference type="InterPro" id="IPR011042">
    <property type="entry name" value="6-blade_b-propeller_TolB-like"/>
</dbReference>
<dbReference type="InterPro" id="IPR050778">
    <property type="entry name" value="Cueball_EGF_LRP_Nidogen"/>
</dbReference>
<protein>
    <submittedName>
        <fullName evidence="3">Uncharacterized protein</fullName>
    </submittedName>
</protein>
<proteinExistence type="predicted"/>
<dbReference type="AlphaFoldDB" id="A0AAD9MTJ0"/>
<dbReference type="Gene3D" id="2.120.10.30">
    <property type="entry name" value="TolB, C-terminal domain"/>
    <property type="match status" value="1"/>
</dbReference>
<dbReference type="SMART" id="SM00135">
    <property type="entry name" value="LY"/>
    <property type="match status" value="3"/>
</dbReference>
<evidence type="ECO:0000313" key="3">
    <source>
        <dbReference type="EMBL" id="KAK2145252.1"/>
    </source>
</evidence>
<evidence type="ECO:0000256" key="2">
    <source>
        <dbReference type="SAM" id="SignalP"/>
    </source>
</evidence>
<dbReference type="SUPFAM" id="SSF63825">
    <property type="entry name" value="YWTD domain"/>
    <property type="match status" value="1"/>
</dbReference>
<dbReference type="PANTHER" id="PTHR46513">
    <property type="entry name" value="VITELLOGENIN RECEPTOR-LIKE PROTEIN-RELATED-RELATED"/>
    <property type="match status" value="1"/>
</dbReference>
<evidence type="ECO:0000256" key="1">
    <source>
        <dbReference type="PROSITE-ProRule" id="PRU00461"/>
    </source>
</evidence>
<reference evidence="3" key="1">
    <citation type="journal article" date="2023" name="Mol. Biol. Evol.">
        <title>Third-Generation Sequencing Reveals the Adaptive Role of the Epigenome in Three Deep-Sea Polychaetes.</title>
        <authorList>
            <person name="Perez M."/>
            <person name="Aroh O."/>
            <person name="Sun Y."/>
            <person name="Lan Y."/>
            <person name="Juniper S.K."/>
            <person name="Young C.R."/>
            <person name="Angers B."/>
            <person name="Qian P.Y."/>
        </authorList>
    </citation>
    <scope>NUCLEOTIDE SEQUENCE</scope>
    <source>
        <strain evidence="3">P08H-3</strain>
    </source>
</reference>
<organism evidence="3 4">
    <name type="scientific">Paralvinella palmiformis</name>
    <dbReference type="NCBI Taxonomy" id="53620"/>
    <lineage>
        <taxon>Eukaryota</taxon>
        <taxon>Metazoa</taxon>
        <taxon>Spiralia</taxon>
        <taxon>Lophotrochozoa</taxon>
        <taxon>Annelida</taxon>
        <taxon>Polychaeta</taxon>
        <taxon>Sedentaria</taxon>
        <taxon>Canalipalpata</taxon>
        <taxon>Terebellida</taxon>
        <taxon>Terebelliformia</taxon>
        <taxon>Alvinellidae</taxon>
        <taxon>Paralvinella</taxon>
    </lineage>
</organism>
<keyword evidence="4" id="KW-1185">Reference proteome</keyword>
<evidence type="ECO:0000313" key="4">
    <source>
        <dbReference type="Proteomes" id="UP001208570"/>
    </source>
</evidence>
<feature type="chain" id="PRO_5042181890" evidence="2">
    <location>
        <begin position="22"/>
        <end position="181"/>
    </location>
</feature>
<accession>A0AAD9MTJ0</accession>
<feature type="repeat" description="LDL-receptor class B" evidence="1">
    <location>
        <begin position="52"/>
        <end position="94"/>
    </location>
</feature>
<name>A0AAD9MTJ0_9ANNE</name>
<dbReference type="PROSITE" id="PS51120">
    <property type="entry name" value="LDLRB"/>
    <property type="match status" value="1"/>
</dbReference>
<comment type="caution">
    <text evidence="3">The sequence shown here is derived from an EMBL/GenBank/DDBJ whole genome shotgun (WGS) entry which is preliminary data.</text>
</comment>
<feature type="signal peptide" evidence="2">
    <location>
        <begin position="1"/>
        <end position="21"/>
    </location>
</feature>
<dbReference type="EMBL" id="JAODUP010000692">
    <property type="protein sequence ID" value="KAK2145252.1"/>
    <property type="molecule type" value="Genomic_DNA"/>
</dbReference>
<keyword evidence="2" id="KW-0732">Signal</keyword>
<dbReference type="Proteomes" id="UP001208570">
    <property type="component" value="Unassembled WGS sequence"/>
</dbReference>
<dbReference type="InterPro" id="IPR000033">
    <property type="entry name" value="LDLR_classB_rpt"/>
</dbReference>
<sequence length="181" mass="20104">MATGCFRTMSTISIVVLFLSAVVIDLDTTSDQSVIINIVNQPTSVVLDIHERYLYWANSGDGTIERSYTDGTERKAVIGQGLDGPRSIVLDHLNGYIYWTDLLHIGRAKLDSLNIEILKNNTSHDPKGLTINSSKGIIYWTESLMGDNEGYWINVANANGSDPEKLWRFGFTEVDVYGKLG</sequence>
<gene>
    <name evidence="3" type="ORF">LSH36_692g01002</name>
</gene>
<dbReference type="Pfam" id="PF00058">
    <property type="entry name" value="Ldl_recept_b"/>
    <property type="match status" value="1"/>
</dbReference>